<dbReference type="Gene3D" id="1.10.490.10">
    <property type="entry name" value="Globins"/>
    <property type="match status" value="1"/>
</dbReference>
<organism evidence="2 3">
    <name type="scientific">Microbacterium oxydans</name>
    <dbReference type="NCBI Taxonomy" id="82380"/>
    <lineage>
        <taxon>Bacteria</taxon>
        <taxon>Bacillati</taxon>
        <taxon>Actinomycetota</taxon>
        <taxon>Actinomycetes</taxon>
        <taxon>Micrococcales</taxon>
        <taxon>Microbacteriaceae</taxon>
        <taxon>Microbacterium</taxon>
    </lineage>
</organism>
<evidence type="ECO:0000313" key="2">
    <source>
        <dbReference type="EMBL" id="AZS41901.1"/>
    </source>
</evidence>
<dbReference type="Proteomes" id="UP000274841">
    <property type="component" value="Chromosome"/>
</dbReference>
<reference evidence="2 3" key="1">
    <citation type="submission" date="2018-08" db="EMBL/GenBank/DDBJ databases">
        <title>Microbacterium oxydans strain HG3.</title>
        <authorList>
            <person name="ORTET P."/>
        </authorList>
    </citation>
    <scope>NUCLEOTIDE SEQUENCE [LARGE SCALE GENOMIC DNA]</scope>
    <source>
        <strain evidence="2 3">HG3</strain>
    </source>
</reference>
<accession>A0A3Q9J5V6</accession>
<dbReference type="GO" id="GO:0019825">
    <property type="term" value="F:oxygen binding"/>
    <property type="evidence" value="ECO:0007669"/>
    <property type="project" value="InterPro"/>
</dbReference>
<dbReference type="RefSeq" id="WP_127012695.1">
    <property type="nucleotide sequence ID" value="NZ_CP031422.1"/>
</dbReference>
<name>A0A3Q9J5V6_9MICO</name>
<dbReference type="KEGG" id="moy:CVS54_03263"/>
<dbReference type="InterPro" id="IPR044398">
    <property type="entry name" value="Globin-sensor_dom"/>
</dbReference>
<protein>
    <recommendedName>
        <fullName evidence="1">Globin-sensor domain-containing protein</fullName>
    </recommendedName>
</protein>
<dbReference type="InterPro" id="IPR009050">
    <property type="entry name" value="Globin-like_sf"/>
</dbReference>
<dbReference type="EMBL" id="CP031422">
    <property type="protein sequence ID" value="AZS41901.1"/>
    <property type="molecule type" value="Genomic_DNA"/>
</dbReference>
<evidence type="ECO:0000313" key="3">
    <source>
        <dbReference type="Proteomes" id="UP000274841"/>
    </source>
</evidence>
<dbReference type="CDD" id="cd12124">
    <property type="entry name" value="Pgbs"/>
    <property type="match status" value="1"/>
</dbReference>
<gene>
    <name evidence="2" type="ORF">CVS54_03263</name>
</gene>
<dbReference type="AlphaFoldDB" id="A0A3Q9J5V6"/>
<dbReference type="InterPro" id="IPR012292">
    <property type="entry name" value="Globin/Proto"/>
</dbReference>
<feature type="domain" description="Globin-sensor" evidence="1">
    <location>
        <begin position="22"/>
        <end position="192"/>
    </location>
</feature>
<dbReference type="InterPro" id="IPR012102">
    <property type="entry name" value="Protoglobin"/>
</dbReference>
<dbReference type="GO" id="GO:0020037">
    <property type="term" value="F:heme binding"/>
    <property type="evidence" value="ECO:0007669"/>
    <property type="project" value="InterPro"/>
</dbReference>
<proteinExistence type="predicted"/>
<sequence length="195" mass="22026">MHADPSGYTYGRPEVPESPVTMSQLDELKQSVLWSAADEAALRRAGAILVPQTVAILDVWYGFVGSHPRLVATFAGKDGAPSMEYLGAVRQRFARWIDDLCNRPYDETWLAYQEEIGRRHHPSGKNRTDRIESTSKHIPLRDLIGFISPITLTIRPFLHNGATSADDAQEMHDAWLKAITLTVALWARPYNDRLW</sequence>
<evidence type="ECO:0000259" key="1">
    <source>
        <dbReference type="Pfam" id="PF11563"/>
    </source>
</evidence>
<dbReference type="SUPFAM" id="SSF46458">
    <property type="entry name" value="Globin-like"/>
    <property type="match status" value="1"/>
</dbReference>
<dbReference type="Pfam" id="PF11563">
    <property type="entry name" value="Protoglobin"/>
    <property type="match status" value="1"/>
</dbReference>